<dbReference type="EMBL" id="BAABFA010000011">
    <property type="protein sequence ID" value="GAA4465884.1"/>
    <property type="molecule type" value="Genomic_DNA"/>
</dbReference>
<dbReference type="InterPro" id="IPR041633">
    <property type="entry name" value="Polbeta"/>
</dbReference>
<dbReference type="Pfam" id="PF18765">
    <property type="entry name" value="Polbeta"/>
    <property type="match status" value="1"/>
</dbReference>
<gene>
    <name evidence="2" type="ORF">GCM10023093_18850</name>
</gene>
<evidence type="ECO:0000313" key="2">
    <source>
        <dbReference type="EMBL" id="GAA4465884.1"/>
    </source>
</evidence>
<accession>A0ABP8NHD7</accession>
<proteinExistence type="predicted"/>
<dbReference type="Proteomes" id="UP001500067">
    <property type="component" value="Unassembled WGS sequence"/>
</dbReference>
<feature type="domain" description="Polymerase beta nucleotidyltransferase" evidence="1">
    <location>
        <begin position="11"/>
        <end position="100"/>
    </location>
</feature>
<evidence type="ECO:0000259" key="1">
    <source>
        <dbReference type="Pfam" id="PF18765"/>
    </source>
</evidence>
<dbReference type="SUPFAM" id="SSF81301">
    <property type="entry name" value="Nucleotidyltransferase"/>
    <property type="match status" value="1"/>
</dbReference>
<comment type="caution">
    <text evidence="2">The sequence shown here is derived from an EMBL/GenBank/DDBJ whole genome shotgun (WGS) entry which is preliminary data.</text>
</comment>
<name>A0ABP8NHD7_9BACT</name>
<keyword evidence="3" id="KW-1185">Reference proteome</keyword>
<dbReference type="CDD" id="cd05403">
    <property type="entry name" value="NT_KNTase_like"/>
    <property type="match status" value="1"/>
</dbReference>
<sequence length="102" mass="11280">MRYGLPDEDIEQIVKAIATMPKVSCVTLFGSRAMGTYRAGSDIDLAIAGEGITFNDISDIYTSLERLGMLYSFDLQNIASITDNALLDHMDRVGKVLFRREG</sequence>
<evidence type="ECO:0000313" key="3">
    <source>
        <dbReference type="Proteomes" id="UP001500067"/>
    </source>
</evidence>
<organism evidence="2 3">
    <name type="scientific">Nemorincola caseinilytica</name>
    <dbReference type="NCBI Taxonomy" id="2054315"/>
    <lineage>
        <taxon>Bacteria</taxon>
        <taxon>Pseudomonadati</taxon>
        <taxon>Bacteroidota</taxon>
        <taxon>Chitinophagia</taxon>
        <taxon>Chitinophagales</taxon>
        <taxon>Chitinophagaceae</taxon>
        <taxon>Nemorincola</taxon>
    </lineage>
</organism>
<dbReference type="InterPro" id="IPR043519">
    <property type="entry name" value="NT_sf"/>
</dbReference>
<dbReference type="Gene3D" id="3.30.460.10">
    <property type="entry name" value="Beta Polymerase, domain 2"/>
    <property type="match status" value="1"/>
</dbReference>
<reference evidence="3" key="1">
    <citation type="journal article" date="2019" name="Int. J. Syst. Evol. Microbiol.">
        <title>The Global Catalogue of Microorganisms (GCM) 10K type strain sequencing project: providing services to taxonomists for standard genome sequencing and annotation.</title>
        <authorList>
            <consortium name="The Broad Institute Genomics Platform"/>
            <consortium name="The Broad Institute Genome Sequencing Center for Infectious Disease"/>
            <person name="Wu L."/>
            <person name="Ma J."/>
        </authorList>
    </citation>
    <scope>NUCLEOTIDE SEQUENCE [LARGE SCALE GENOMIC DNA]</scope>
    <source>
        <strain evidence="3">JCM 32105</strain>
    </source>
</reference>
<dbReference type="RefSeq" id="WP_345082123.1">
    <property type="nucleotide sequence ID" value="NZ_BAABFA010000011.1"/>
</dbReference>
<protein>
    <recommendedName>
        <fullName evidence="1">Polymerase beta nucleotidyltransferase domain-containing protein</fullName>
    </recommendedName>
</protein>